<keyword evidence="2 6" id="KW-0812">Transmembrane</keyword>
<dbReference type="InterPro" id="IPR003689">
    <property type="entry name" value="ZIP"/>
</dbReference>
<dbReference type="OrthoDB" id="448280at2759"/>
<evidence type="ECO:0000313" key="7">
    <source>
        <dbReference type="EMBL" id="EGG22379.1"/>
    </source>
</evidence>
<feature type="region of interest" description="Disordered" evidence="5">
    <location>
        <begin position="150"/>
        <end position="194"/>
    </location>
</feature>
<sequence>MGKLKNSNKWLSLCNSFSGGIFFGAALLHLFVDSISQLQNVISYPIAPLCLCAGFLITFFLELFLHIYLERHPKLLNSNINNNNNNNNTSSSSTILHHQHQHINNNNQSTLNFGNTNSNTTFNFLNSPTNNRRSMILDRPSTPNIVNTLVFTPPPNHRTNVDNDNECTPMLSDHNNNNNNDDDDKEDESSDSGDYIPSSNHSSIYFQDALHLSSTSIQQQQQEVTKQETTLTNQNYLLPFILVFGLSVHSLFEGLAFGLQSTVPKILDLLVAVFSHKLLASFALGVSTIIYSRSLVKMILILFIFSISSPIGASIGIVLVDYSQIGNVVPPILQGLASGTFLYISLVEIIPKEIKSDSENVFIKCLLLLLGWSLMAVIAIWI</sequence>
<feature type="transmembrane region" description="Helical" evidence="6">
    <location>
        <begin position="361"/>
        <end position="381"/>
    </location>
</feature>
<dbReference type="AlphaFoldDB" id="F4PPR6"/>
<feature type="transmembrane region" description="Helical" evidence="6">
    <location>
        <begin position="44"/>
        <end position="69"/>
    </location>
</feature>
<proteinExistence type="predicted"/>
<evidence type="ECO:0000313" key="8">
    <source>
        <dbReference type="Proteomes" id="UP000007797"/>
    </source>
</evidence>
<name>F4PPR6_CACFS</name>
<reference evidence="8" key="1">
    <citation type="journal article" date="2011" name="Genome Res.">
        <title>Phylogeny-wide analysis of social amoeba genomes highlights ancient origins for complex intercellular communication.</title>
        <authorList>
            <person name="Heidel A.J."/>
            <person name="Lawal H.M."/>
            <person name="Felder M."/>
            <person name="Schilde C."/>
            <person name="Helps N.R."/>
            <person name="Tunggal B."/>
            <person name="Rivero F."/>
            <person name="John U."/>
            <person name="Schleicher M."/>
            <person name="Eichinger L."/>
            <person name="Platzer M."/>
            <person name="Noegel A.A."/>
            <person name="Schaap P."/>
            <person name="Gloeckner G."/>
        </authorList>
    </citation>
    <scope>NUCLEOTIDE SEQUENCE [LARGE SCALE GENOMIC DNA]</scope>
    <source>
        <strain evidence="8">SH3</strain>
    </source>
</reference>
<evidence type="ECO:0000256" key="2">
    <source>
        <dbReference type="ARBA" id="ARBA00022692"/>
    </source>
</evidence>
<comment type="subcellular location">
    <subcellularLocation>
        <location evidence="1">Membrane</location>
        <topology evidence="1">Multi-pass membrane protein</topology>
    </subcellularLocation>
</comment>
<dbReference type="RefSeq" id="XP_004360230.1">
    <property type="nucleotide sequence ID" value="XM_004360173.1"/>
</dbReference>
<feature type="transmembrane region" description="Helical" evidence="6">
    <location>
        <begin position="298"/>
        <end position="320"/>
    </location>
</feature>
<keyword evidence="8" id="KW-1185">Reference proteome</keyword>
<evidence type="ECO:0000256" key="5">
    <source>
        <dbReference type="SAM" id="MobiDB-lite"/>
    </source>
</evidence>
<feature type="transmembrane region" description="Helical" evidence="6">
    <location>
        <begin position="269"/>
        <end position="291"/>
    </location>
</feature>
<evidence type="ECO:0000256" key="1">
    <source>
        <dbReference type="ARBA" id="ARBA00004141"/>
    </source>
</evidence>
<feature type="compositionally biased region" description="Acidic residues" evidence="5">
    <location>
        <begin position="180"/>
        <end position="191"/>
    </location>
</feature>
<dbReference type="PANTHER" id="PTHR11040">
    <property type="entry name" value="ZINC/IRON TRANSPORTER"/>
    <property type="match status" value="1"/>
</dbReference>
<evidence type="ECO:0000256" key="6">
    <source>
        <dbReference type="SAM" id="Phobius"/>
    </source>
</evidence>
<evidence type="ECO:0000256" key="3">
    <source>
        <dbReference type="ARBA" id="ARBA00022989"/>
    </source>
</evidence>
<dbReference type="STRING" id="1054147.F4PPR6"/>
<dbReference type="Proteomes" id="UP000007797">
    <property type="component" value="Unassembled WGS sequence"/>
</dbReference>
<dbReference type="GO" id="GO:0005385">
    <property type="term" value="F:zinc ion transmembrane transporter activity"/>
    <property type="evidence" value="ECO:0007669"/>
    <property type="project" value="TreeGrafter"/>
</dbReference>
<feature type="transmembrane region" description="Helical" evidence="6">
    <location>
        <begin position="12"/>
        <end position="32"/>
    </location>
</feature>
<protein>
    <submittedName>
        <fullName evidence="7">Zinc/iron permease</fullName>
    </submittedName>
</protein>
<dbReference type="Pfam" id="PF02535">
    <property type="entry name" value="Zip"/>
    <property type="match status" value="1"/>
</dbReference>
<dbReference type="GO" id="GO:0005886">
    <property type="term" value="C:plasma membrane"/>
    <property type="evidence" value="ECO:0007669"/>
    <property type="project" value="TreeGrafter"/>
</dbReference>
<keyword evidence="4 6" id="KW-0472">Membrane</keyword>
<keyword evidence="3 6" id="KW-1133">Transmembrane helix</keyword>
<dbReference type="GeneID" id="14874325"/>
<feature type="transmembrane region" description="Helical" evidence="6">
    <location>
        <begin position="236"/>
        <end position="257"/>
    </location>
</feature>
<dbReference type="EMBL" id="GL883009">
    <property type="protein sequence ID" value="EGG22379.1"/>
    <property type="molecule type" value="Genomic_DNA"/>
</dbReference>
<accession>F4PPR6</accession>
<organism evidence="7 8">
    <name type="scientific">Cavenderia fasciculata</name>
    <name type="common">Slime mold</name>
    <name type="synonym">Dictyostelium fasciculatum</name>
    <dbReference type="NCBI Taxonomy" id="261658"/>
    <lineage>
        <taxon>Eukaryota</taxon>
        <taxon>Amoebozoa</taxon>
        <taxon>Evosea</taxon>
        <taxon>Eumycetozoa</taxon>
        <taxon>Dictyostelia</taxon>
        <taxon>Acytosteliales</taxon>
        <taxon>Cavenderiaceae</taxon>
        <taxon>Cavenderia</taxon>
    </lineage>
</organism>
<gene>
    <name evidence="7" type="primary">zntD</name>
    <name evidence="7" type="ORF">DFA_04497</name>
</gene>
<feature type="transmembrane region" description="Helical" evidence="6">
    <location>
        <begin position="332"/>
        <end position="349"/>
    </location>
</feature>
<dbReference type="OMA" id="EDPPILM"/>
<dbReference type="PANTHER" id="PTHR11040:SF140">
    <property type="entry name" value="ZRT (ZRT), IRT- (IRT-) LIKE PROTEIN TRANSPORTER"/>
    <property type="match status" value="1"/>
</dbReference>
<evidence type="ECO:0000256" key="4">
    <source>
        <dbReference type="ARBA" id="ARBA00023136"/>
    </source>
</evidence>
<dbReference type="KEGG" id="dfa:DFA_04497"/>